<dbReference type="Proteomes" id="UP000006698">
    <property type="component" value="Chromosome"/>
</dbReference>
<evidence type="ECO:0000313" key="1">
    <source>
        <dbReference type="EMBL" id="BAF53943.1"/>
    </source>
</evidence>
<accession>A0AB72V9E7</accession>
<dbReference type="AlphaFoldDB" id="A0AB72V9E7"/>
<gene>
    <name evidence="1" type="ordered locus">cgR_0968</name>
</gene>
<proteinExistence type="predicted"/>
<dbReference type="KEGG" id="cgt:cgR_0968"/>
<sequence length="127" mass="13945">MDNLSELSASHAQQNSSEGRAFLADLFTELVDDCYFSGVHETCSARAHACFSDGLGNLRATFHRIEDFAVQAVDLLAILLDLRIGQWVIRARRHPDLEVVTCISHAHYSATSGCRLCVSTPPSRLLG</sequence>
<organism evidence="1">
    <name type="scientific">Corynebacterium glutamicum (strain R)</name>
    <dbReference type="NCBI Taxonomy" id="340322"/>
    <lineage>
        <taxon>Bacteria</taxon>
        <taxon>Bacillati</taxon>
        <taxon>Actinomycetota</taxon>
        <taxon>Actinomycetes</taxon>
        <taxon>Mycobacteriales</taxon>
        <taxon>Corynebacteriaceae</taxon>
        <taxon>Corynebacterium</taxon>
    </lineage>
</organism>
<name>A0AB72V9E7_CORGB</name>
<dbReference type="EMBL" id="AP009044">
    <property type="protein sequence ID" value="BAF53943.1"/>
    <property type="molecule type" value="Genomic_DNA"/>
</dbReference>
<reference evidence="1" key="1">
    <citation type="journal article" date="2007" name="Microbiology">
        <title>Comparative analysis of the Corynebacterium glutamicum group and complete genome sequence of strain R.</title>
        <authorList>
            <person name="Yukawa H."/>
            <person name="Omumasaba C.A."/>
            <person name="Nonaka H."/>
            <person name="Kos P."/>
            <person name="Okai N."/>
            <person name="Suzuki N."/>
            <person name="Suda M."/>
            <person name="Tsuge Y."/>
            <person name="Watanabe J."/>
            <person name="Ikeda Y."/>
            <person name="Vertes A.A."/>
            <person name="Inui M."/>
        </authorList>
    </citation>
    <scope>NUCLEOTIDE SEQUENCE</scope>
    <source>
        <strain evidence="1">R</strain>
    </source>
</reference>
<protein>
    <submittedName>
        <fullName evidence="1">Uncharacterized protein</fullName>
    </submittedName>
</protein>